<dbReference type="GO" id="GO:0000460">
    <property type="term" value="P:maturation of 5.8S rRNA"/>
    <property type="evidence" value="ECO:0007669"/>
    <property type="project" value="TreeGrafter"/>
</dbReference>
<feature type="compositionally biased region" description="Acidic residues" evidence="7">
    <location>
        <begin position="156"/>
        <end position="172"/>
    </location>
</feature>
<dbReference type="Pfam" id="PF04000">
    <property type="entry name" value="Sas10_Utp3"/>
    <property type="match status" value="1"/>
</dbReference>
<keyword evidence="9" id="KW-1185">Reference proteome</keyword>
<protein>
    <recommendedName>
        <fullName evidence="6">Exosome complex protein</fullName>
    </recommendedName>
</protein>
<dbReference type="PANTHER" id="PTHR15341:SF3">
    <property type="entry name" value="NUCLEAR NUCLEIC ACID-BINDING PROTEIN C1D"/>
    <property type="match status" value="1"/>
</dbReference>
<accession>A0A0C9VNG7</accession>
<evidence type="ECO:0000313" key="8">
    <source>
        <dbReference type="EMBL" id="KIJ39291.1"/>
    </source>
</evidence>
<feature type="compositionally biased region" description="Basic residues" evidence="7">
    <location>
        <begin position="265"/>
        <end position="274"/>
    </location>
</feature>
<dbReference type="GO" id="GO:0000178">
    <property type="term" value="C:exosome (RNase complex)"/>
    <property type="evidence" value="ECO:0007669"/>
    <property type="project" value="TreeGrafter"/>
</dbReference>
<dbReference type="OrthoDB" id="1421013at2759"/>
<evidence type="ECO:0000256" key="4">
    <source>
        <dbReference type="ARBA" id="ARBA00022884"/>
    </source>
</evidence>
<name>A0A0C9VNG7_SPHS4</name>
<evidence type="ECO:0000256" key="2">
    <source>
        <dbReference type="ARBA" id="ARBA00009154"/>
    </source>
</evidence>
<evidence type="ECO:0000256" key="3">
    <source>
        <dbReference type="ARBA" id="ARBA00022552"/>
    </source>
</evidence>
<feature type="compositionally biased region" description="Polar residues" evidence="7">
    <location>
        <begin position="289"/>
        <end position="303"/>
    </location>
</feature>
<dbReference type="GO" id="GO:0010468">
    <property type="term" value="P:regulation of gene expression"/>
    <property type="evidence" value="ECO:0007669"/>
    <property type="project" value="TreeGrafter"/>
</dbReference>
<gene>
    <name evidence="8" type="ORF">M422DRAFT_230797</name>
</gene>
<dbReference type="GO" id="GO:0003677">
    <property type="term" value="F:DNA binding"/>
    <property type="evidence" value="ECO:0007669"/>
    <property type="project" value="TreeGrafter"/>
</dbReference>
<keyword evidence="4 6" id="KW-0694">RNA-binding</keyword>
<dbReference type="InterPro" id="IPR007146">
    <property type="entry name" value="Sas10/Utp3/C1D"/>
</dbReference>
<feature type="region of interest" description="Disordered" evidence="7">
    <location>
        <begin position="154"/>
        <end position="331"/>
    </location>
</feature>
<evidence type="ECO:0000256" key="7">
    <source>
        <dbReference type="SAM" id="MobiDB-lite"/>
    </source>
</evidence>
<dbReference type="HOGENOM" id="CLU_064339_0_0_1"/>
<comment type="similarity">
    <text evidence="2 6">Belongs to the C1D family.</text>
</comment>
<dbReference type="PANTHER" id="PTHR15341">
    <property type="entry name" value="SUN-COR STEROID HORMONE RECEPTOR CO-REPRESSOR"/>
    <property type="match status" value="1"/>
</dbReference>
<dbReference type="GO" id="GO:0003723">
    <property type="term" value="F:RNA binding"/>
    <property type="evidence" value="ECO:0007669"/>
    <property type="project" value="UniProtKB-UniRule"/>
</dbReference>
<dbReference type="Proteomes" id="UP000054279">
    <property type="component" value="Unassembled WGS sequence"/>
</dbReference>
<comment type="subcellular location">
    <subcellularLocation>
        <location evidence="1 6">Nucleus</location>
    </subcellularLocation>
</comment>
<sequence>MESLSALEDSLDNLEEVLGPLFEKPLFDISSELDLLQKAKLQVLLPYVVNDLIFVYLKTRGINPKEHPVVAELDRIKQYFAKIKNAEDPEKRKFAVDQQAASRFIKHAIKETQKPQPQTQRLMPQGSNTKFTNVVVEGAKASIAALAKIEARNAEEDAEGEEEEDSELEVYEEGGLSKDANGDKGKGKEAASSKTAAPAPKKRRQGIDPWQGYVEANLSASGTENPDEPPTKKARSSPSPGDDESASTPMDVDSGTATPVEGGSKKKKQKKKKNGAIGALQAAGGSETPDLSGQEDSTTTSLAGTPVPSGASTPQPQGKPKKKKKQKQTTT</sequence>
<evidence type="ECO:0000256" key="6">
    <source>
        <dbReference type="RuleBase" id="RU368003"/>
    </source>
</evidence>
<proteinExistence type="inferred from homology"/>
<keyword evidence="5 6" id="KW-0539">Nucleus</keyword>
<dbReference type="AlphaFoldDB" id="A0A0C9VNG7"/>
<organism evidence="8 9">
    <name type="scientific">Sphaerobolus stellatus (strain SS14)</name>
    <dbReference type="NCBI Taxonomy" id="990650"/>
    <lineage>
        <taxon>Eukaryota</taxon>
        <taxon>Fungi</taxon>
        <taxon>Dikarya</taxon>
        <taxon>Basidiomycota</taxon>
        <taxon>Agaricomycotina</taxon>
        <taxon>Agaricomycetes</taxon>
        <taxon>Phallomycetidae</taxon>
        <taxon>Geastrales</taxon>
        <taxon>Sphaerobolaceae</taxon>
        <taxon>Sphaerobolus</taxon>
    </lineage>
</organism>
<reference evidence="8 9" key="1">
    <citation type="submission" date="2014-06" db="EMBL/GenBank/DDBJ databases">
        <title>Evolutionary Origins and Diversification of the Mycorrhizal Mutualists.</title>
        <authorList>
            <consortium name="DOE Joint Genome Institute"/>
            <consortium name="Mycorrhizal Genomics Consortium"/>
            <person name="Kohler A."/>
            <person name="Kuo A."/>
            <person name="Nagy L.G."/>
            <person name="Floudas D."/>
            <person name="Copeland A."/>
            <person name="Barry K.W."/>
            <person name="Cichocki N."/>
            <person name="Veneault-Fourrey C."/>
            <person name="LaButti K."/>
            <person name="Lindquist E.A."/>
            <person name="Lipzen A."/>
            <person name="Lundell T."/>
            <person name="Morin E."/>
            <person name="Murat C."/>
            <person name="Riley R."/>
            <person name="Ohm R."/>
            <person name="Sun H."/>
            <person name="Tunlid A."/>
            <person name="Henrissat B."/>
            <person name="Grigoriev I.V."/>
            <person name="Hibbett D.S."/>
            <person name="Martin F."/>
        </authorList>
    </citation>
    <scope>NUCLEOTIDE SEQUENCE [LARGE SCALE GENOMIC DNA]</scope>
    <source>
        <strain evidence="8 9">SS14</strain>
    </source>
</reference>
<feature type="compositionally biased region" description="Basic residues" evidence="7">
    <location>
        <begin position="319"/>
        <end position="331"/>
    </location>
</feature>
<dbReference type="InterPro" id="IPR011082">
    <property type="entry name" value="Exosome-assoc_fac/DNA_repair"/>
</dbReference>
<evidence type="ECO:0000256" key="1">
    <source>
        <dbReference type="ARBA" id="ARBA00004123"/>
    </source>
</evidence>
<dbReference type="EMBL" id="KN837153">
    <property type="protein sequence ID" value="KIJ39291.1"/>
    <property type="molecule type" value="Genomic_DNA"/>
</dbReference>
<evidence type="ECO:0000313" key="9">
    <source>
        <dbReference type="Proteomes" id="UP000054279"/>
    </source>
</evidence>
<feature type="compositionally biased region" description="Basic and acidic residues" evidence="7">
    <location>
        <begin position="180"/>
        <end position="191"/>
    </location>
</feature>
<keyword evidence="3 6" id="KW-0698">rRNA processing</keyword>
<comment type="function">
    <text evidence="6">Required for exosome-dependent processing of pre-rRNA and small nucleolar RNA (snRNA) precursors. Involved in processing of 35S pre-rRNA at the A0, A1 and A2 sites.</text>
</comment>
<evidence type="ECO:0000256" key="5">
    <source>
        <dbReference type="ARBA" id="ARBA00023242"/>
    </source>
</evidence>
<dbReference type="GO" id="GO:0005730">
    <property type="term" value="C:nucleolus"/>
    <property type="evidence" value="ECO:0007669"/>
    <property type="project" value="TreeGrafter"/>
</dbReference>